<dbReference type="GO" id="GO:0035091">
    <property type="term" value="F:phosphatidylinositol binding"/>
    <property type="evidence" value="ECO:0007669"/>
    <property type="project" value="InterPro"/>
</dbReference>
<sequence>MANNSAAIAERATSDLLIGPDWAVNMELCDIINMDPGQAKDALKIIKKRLGNKSSKVQLLALSVLDTLGKNCGERIFQQIVERDILHDMVKIVKKKPDLSVRERILILIDTWQEALGGPRGRYPQFHAAFNELKSAGITFPPREENVVPLFTPPQTQPVSRPALVYDDVAIPDSLDSDPSGLSLAEIQTAKGVADVLMDMLGALDPKNTEGVKEEVIVELVEQCSNYQKRVMILVNNTTDEELLCQGLALNDDLQRVLARHDDIAKGVITASSESISASAAPFVNVNHDHDEEESEDEFAQLAHRSRDMQRQGRNPPTSRAEPVQVNPLLPPPPASKRPVKSDTSSVDYLSGDLYNSERSSSYPTNNLYNVETSSEAAEPVPYSDRSPIKYENPTATLGPLLSPSHNNNSSPDKSPLYDEPSDLNKSDNLPLPPWDSSPSPPGPLPPPPSKHNQRQQFFGKQPLSGGPSRSSSGSGSSYDGLVGHTQNLSLNSPSPPKQEKPEDALFKDLVDFAKSKSSSSKSNNRSL</sequence>
<dbReference type="Gene3D" id="1.25.40.90">
    <property type="match status" value="1"/>
</dbReference>
<dbReference type="KEGG" id="soe:110782029"/>
<dbReference type="InterPro" id="IPR044836">
    <property type="entry name" value="TOL_plant"/>
</dbReference>
<comment type="similarity">
    <text evidence="2">Belongs to the TOM1 family.</text>
</comment>
<reference evidence="10 11" key="2">
    <citation type="submission" date="2025-05" db="UniProtKB">
        <authorList>
            <consortium name="RefSeq"/>
        </authorList>
    </citation>
    <scope>IDENTIFICATION</scope>
    <source>
        <tissue evidence="10 11">Leaf</tissue>
    </source>
</reference>
<protein>
    <submittedName>
        <fullName evidence="10 11">TOM1-like protein 4</fullName>
    </submittedName>
</protein>
<feature type="domain" description="GAT" evidence="8">
    <location>
        <begin position="178"/>
        <end position="266"/>
    </location>
</feature>
<dbReference type="GeneID" id="110782029"/>
<keyword evidence="3" id="KW-0813">Transport</keyword>
<gene>
    <name evidence="10 11 12" type="primary">LOC110782029</name>
</gene>
<dbReference type="RefSeq" id="XP_056693779.1">
    <property type="nucleotide sequence ID" value="XM_056837801.1"/>
</dbReference>
<keyword evidence="4" id="KW-0653">Protein transport</keyword>
<dbReference type="GO" id="GO:0043130">
    <property type="term" value="F:ubiquitin binding"/>
    <property type="evidence" value="ECO:0007669"/>
    <property type="project" value="InterPro"/>
</dbReference>
<feature type="compositionally biased region" description="Pro residues" evidence="6">
    <location>
        <begin position="431"/>
        <end position="450"/>
    </location>
</feature>
<dbReference type="Pfam" id="PF00790">
    <property type="entry name" value="VHS"/>
    <property type="match status" value="1"/>
</dbReference>
<proteinExistence type="inferred from homology"/>
<evidence type="ECO:0000256" key="6">
    <source>
        <dbReference type="SAM" id="MobiDB-lite"/>
    </source>
</evidence>
<reference evidence="9" key="1">
    <citation type="journal article" date="2021" name="Nat. Commun.">
        <title>Genomic analyses provide insights into spinach domestication and the genetic basis of agronomic traits.</title>
        <authorList>
            <person name="Cai X."/>
            <person name="Sun X."/>
            <person name="Xu C."/>
            <person name="Sun H."/>
            <person name="Wang X."/>
            <person name="Ge C."/>
            <person name="Zhang Z."/>
            <person name="Wang Q."/>
            <person name="Fei Z."/>
            <person name="Jiao C."/>
            <person name="Wang Q."/>
        </authorList>
    </citation>
    <scope>NUCLEOTIDE SEQUENCE [LARGE SCALE GENOMIC DNA]</scope>
    <source>
        <strain evidence="9">cv. Varoflay</strain>
    </source>
</reference>
<feature type="compositionally biased region" description="Low complexity" evidence="6">
    <location>
        <begin position="398"/>
        <end position="412"/>
    </location>
</feature>
<dbReference type="GO" id="GO:0016020">
    <property type="term" value="C:membrane"/>
    <property type="evidence" value="ECO:0007669"/>
    <property type="project" value="UniProtKB-SubCell"/>
</dbReference>
<evidence type="ECO:0000313" key="12">
    <source>
        <dbReference type="RefSeq" id="XP_056693780.1"/>
    </source>
</evidence>
<accession>A0A9R0JP00</accession>
<keyword evidence="5" id="KW-0472">Membrane</keyword>
<evidence type="ECO:0000259" key="8">
    <source>
        <dbReference type="PROSITE" id="PS50909"/>
    </source>
</evidence>
<feature type="region of interest" description="Disordered" evidence="6">
    <location>
        <begin position="305"/>
        <end position="528"/>
    </location>
</feature>
<dbReference type="Gene3D" id="1.20.58.160">
    <property type="match status" value="1"/>
</dbReference>
<dbReference type="InterPro" id="IPR014645">
    <property type="entry name" value="TOM1"/>
</dbReference>
<feature type="compositionally biased region" description="Basic and acidic residues" evidence="6">
    <location>
        <begin position="498"/>
        <end position="515"/>
    </location>
</feature>
<dbReference type="PROSITE" id="PS50179">
    <property type="entry name" value="VHS"/>
    <property type="match status" value="1"/>
</dbReference>
<evidence type="ECO:0000256" key="3">
    <source>
        <dbReference type="ARBA" id="ARBA00022448"/>
    </source>
</evidence>
<dbReference type="Pfam" id="PF03127">
    <property type="entry name" value="GAT"/>
    <property type="match status" value="1"/>
</dbReference>
<dbReference type="Proteomes" id="UP000813463">
    <property type="component" value="Chromosome 2"/>
</dbReference>
<evidence type="ECO:0000313" key="9">
    <source>
        <dbReference type="Proteomes" id="UP000813463"/>
    </source>
</evidence>
<dbReference type="PROSITE" id="PS50909">
    <property type="entry name" value="GAT"/>
    <property type="match status" value="1"/>
</dbReference>
<feature type="compositionally biased region" description="Polar residues" evidence="6">
    <location>
        <begin position="357"/>
        <end position="376"/>
    </location>
</feature>
<dbReference type="PANTHER" id="PTHR45898">
    <property type="entry name" value="TOM1-LIKE PROTEIN"/>
    <property type="match status" value="1"/>
</dbReference>
<organism evidence="9 10">
    <name type="scientific">Spinacia oleracea</name>
    <name type="common">Spinach</name>
    <dbReference type="NCBI Taxonomy" id="3562"/>
    <lineage>
        <taxon>Eukaryota</taxon>
        <taxon>Viridiplantae</taxon>
        <taxon>Streptophyta</taxon>
        <taxon>Embryophyta</taxon>
        <taxon>Tracheophyta</taxon>
        <taxon>Spermatophyta</taxon>
        <taxon>Magnoliopsida</taxon>
        <taxon>eudicotyledons</taxon>
        <taxon>Gunneridae</taxon>
        <taxon>Pentapetalae</taxon>
        <taxon>Caryophyllales</taxon>
        <taxon>Chenopodiaceae</taxon>
        <taxon>Chenopodioideae</taxon>
        <taxon>Anserineae</taxon>
        <taxon>Spinacia</taxon>
    </lineage>
</organism>
<dbReference type="SUPFAM" id="SSF89009">
    <property type="entry name" value="GAT-like domain"/>
    <property type="match status" value="1"/>
</dbReference>
<dbReference type="RefSeq" id="XP_056693780.1">
    <property type="nucleotide sequence ID" value="XM_056837802.1"/>
</dbReference>
<evidence type="ECO:0000259" key="7">
    <source>
        <dbReference type="PROSITE" id="PS50179"/>
    </source>
</evidence>
<evidence type="ECO:0000256" key="1">
    <source>
        <dbReference type="ARBA" id="ARBA00004170"/>
    </source>
</evidence>
<evidence type="ECO:0000256" key="4">
    <source>
        <dbReference type="ARBA" id="ARBA00022927"/>
    </source>
</evidence>
<dbReference type="CDD" id="cd14231">
    <property type="entry name" value="GAT_GGA-like_plant"/>
    <property type="match status" value="1"/>
</dbReference>
<comment type="subcellular location">
    <subcellularLocation>
        <location evidence="1">Membrane</location>
        <topology evidence="1">Peripheral membrane protein</topology>
    </subcellularLocation>
</comment>
<evidence type="ECO:0000313" key="11">
    <source>
        <dbReference type="RefSeq" id="XP_056693779.1"/>
    </source>
</evidence>
<dbReference type="InterPro" id="IPR004152">
    <property type="entry name" value="GAT_dom"/>
</dbReference>
<name>A0A9R0JP00_SPIOL</name>
<dbReference type="SUPFAM" id="SSF48464">
    <property type="entry name" value="ENTH/VHS domain"/>
    <property type="match status" value="1"/>
</dbReference>
<dbReference type="GO" id="GO:0005737">
    <property type="term" value="C:cytoplasm"/>
    <property type="evidence" value="ECO:0007669"/>
    <property type="project" value="UniProtKB-ARBA"/>
</dbReference>
<evidence type="ECO:0000256" key="2">
    <source>
        <dbReference type="ARBA" id="ARBA00007708"/>
    </source>
</evidence>
<dbReference type="PIRSF" id="PIRSF036948">
    <property type="entry name" value="TOM1"/>
    <property type="match status" value="1"/>
</dbReference>
<dbReference type="InterPro" id="IPR008942">
    <property type="entry name" value="ENTH_VHS"/>
</dbReference>
<evidence type="ECO:0000256" key="5">
    <source>
        <dbReference type="ARBA" id="ARBA00023136"/>
    </source>
</evidence>
<dbReference type="RefSeq" id="XP_021841781.2">
    <property type="nucleotide sequence ID" value="XM_021986089.2"/>
</dbReference>
<keyword evidence="9" id="KW-1185">Reference proteome</keyword>
<feature type="domain" description="VHS" evidence="7">
    <location>
        <begin position="12"/>
        <end position="141"/>
    </location>
</feature>
<dbReference type="InterPro" id="IPR038425">
    <property type="entry name" value="GAT_sf"/>
</dbReference>
<dbReference type="AlphaFoldDB" id="A0A9R0JP00"/>
<feature type="compositionally biased region" description="Low complexity" evidence="6">
    <location>
        <begin position="516"/>
        <end position="528"/>
    </location>
</feature>
<feature type="compositionally biased region" description="Low complexity" evidence="6">
    <location>
        <begin position="465"/>
        <end position="478"/>
    </location>
</feature>
<dbReference type="CDD" id="cd03561">
    <property type="entry name" value="VHS"/>
    <property type="match status" value="1"/>
</dbReference>
<dbReference type="GO" id="GO:0043328">
    <property type="term" value="P:protein transport to vacuole involved in ubiquitin-dependent protein catabolic process via the multivesicular body sorting pathway"/>
    <property type="evidence" value="ECO:0007669"/>
    <property type="project" value="InterPro"/>
</dbReference>
<dbReference type="PANTHER" id="PTHR45898:SF14">
    <property type="entry name" value="TOM1-LIKE PROTEIN 4"/>
    <property type="match status" value="1"/>
</dbReference>
<evidence type="ECO:0000313" key="10">
    <source>
        <dbReference type="RefSeq" id="XP_021841781.2"/>
    </source>
</evidence>
<dbReference type="InterPro" id="IPR002014">
    <property type="entry name" value="VHS_dom"/>
</dbReference>
<dbReference type="SMART" id="SM00288">
    <property type="entry name" value="VHS"/>
    <property type="match status" value="1"/>
</dbReference>